<dbReference type="PANTHER" id="PTHR47561:SF1">
    <property type="entry name" value="POLYSACCHARIDE DEACETYLASE FAMILY PROTEIN (AFU_ORTHOLOGUE AFUA_6G05030)"/>
    <property type="match status" value="1"/>
</dbReference>
<gene>
    <name evidence="2" type="ORF">HMPREF9470_02032</name>
</gene>
<proteinExistence type="predicted"/>
<comment type="caution">
    <text evidence="2">The sequence shown here is derived from an EMBL/GenBank/DDBJ whole genome shotgun (WGS) entry which is preliminary data.</text>
</comment>
<dbReference type="SUPFAM" id="SSF88713">
    <property type="entry name" value="Glycoside hydrolase/deacetylase"/>
    <property type="match status" value="1"/>
</dbReference>
<dbReference type="EMBL" id="ADLK01000019">
    <property type="protein sequence ID" value="KMW20017.1"/>
    <property type="molecule type" value="Genomic_DNA"/>
</dbReference>
<accession>A0A0J9C4G2</accession>
<dbReference type="Gene3D" id="3.20.20.370">
    <property type="entry name" value="Glycoside hydrolase/deacetylase"/>
    <property type="match status" value="1"/>
</dbReference>
<reference evidence="2 3" key="1">
    <citation type="submission" date="2011-04" db="EMBL/GenBank/DDBJ databases">
        <title>The Genome Sequence of Clostridium citroniae WAL-19142.</title>
        <authorList>
            <consortium name="The Broad Institute Genome Sequencing Platform"/>
            <person name="Earl A."/>
            <person name="Ward D."/>
            <person name="Feldgarden M."/>
            <person name="Gevers D."/>
            <person name="Warren Y.A."/>
            <person name="Tyrrell K.L."/>
            <person name="Citron D.M."/>
            <person name="Goldstein E.J."/>
            <person name="Daigneault M."/>
            <person name="Allen-Vercoe E."/>
            <person name="Young S.K."/>
            <person name="Zeng Q."/>
            <person name="Gargeya S."/>
            <person name="Fitzgerald M."/>
            <person name="Haas B."/>
            <person name="Abouelleil A."/>
            <person name="Alvarado L."/>
            <person name="Arachchi H.M."/>
            <person name="Berlin A."/>
            <person name="Brown A."/>
            <person name="Chapman S.B."/>
            <person name="Chen Z."/>
            <person name="Dunbar C."/>
            <person name="Freedman E."/>
            <person name="Gearin G."/>
            <person name="Gellesch M."/>
            <person name="Goldberg J."/>
            <person name="Griggs A."/>
            <person name="Gujja S."/>
            <person name="Heilman E.R."/>
            <person name="Heiman D."/>
            <person name="Howarth C."/>
            <person name="Larson L."/>
            <person name="Lui A."/>
            <person name="MacDonald P.J."/>
            <person name="Mehta T."/>
            <person name="Montmayeur A."/>
            <person name="Murphy C."/>
            <person name="Neiman D."/>
            <person name="Pearson M."/>
            <person name="Priest M."/>
            <person name="Roberts A."/>
            <person name="Saif S."/>
            <person name="Shea T."/>
            <person name="Shenoy N."/>
            <person name="Sisk P."/>
            <person name="Stolte C."/>
            <person name="Sykes S."/>
            <person name="White J."/>
            <person name="Yandava C."/>
            <person name="Wortman J."/>
            <person name="Nusbaum C."/>
            <person name="Birren B."/>
        </authorList>
    </citation>
    <scope>NUCLEOTIDE SEQUENCE [LARGE SCALE GENOMIC DNA]</scope>
    <source>
        <strain evidence="2 3">WAL-19142</strain>
    </source>
</reference>
<evidence type="ECO:0000313" key="2">
    <source>
        <dbReference type="EMBL" id="KMW20017.1"/>
    </source>
</evidence>
<dbReference type="RefSeq" id="WP_007860350.1">
    <property type="nucleotide sequence ID" value="NZ_KQ235877.1"/>
</dbReference>
<dbReference type="PROSITE" id="PS51677">
    <property type="entry name" value="NODB"/>
    <property type="match status" value="1"/>
</dbReference>
<dbReference type="PATRIC" id="fig|742734.4.peg.2179"/>
<dbReference type="Proteomes" id="UP000037392">
    <property type="component" value="Unassembled WGS sequence"/>
</dbReference>
<evidence type="ECO:0000313" key="3">
    <source>
        <dbReference type="Proteomes" id="UP000037392"/>
    </source>
</evidence>
<dbReference type="Pfam" id="PF01522">
    <property type="entry name" value="Polysacc_deac_1"/>
    <property type="match status" value="1"/>
</dbReference>
<sequence>MSDHTKIWPEGKSCGVMVSVNLDAEFYGRIFYPDVDVDDGDIMRLGKTGMEYGLPRLLDTLERFGVKATFFIPGAVGERYPEQVKEIARRGHEIGCHGDQHEILGCLSRAQQGTVLQRAGKKLEALTGKQIKGFRMPEGEMNEDTLMVLKELGYEYSSSLSDNDIPYIHGCTGLVELPIHWELFDLPYFTFAFDPPIPPGQARSASMDEVLKNWIYEWEGARRWGTLMNIQLDPQTIGEQGRIFILEELLSRIQKEPGAWIATGEMIASHMRTI</sequence>
<dbReference type="OrthoDB" id="9806342at2"/>
<dbReference type="AlphaFoldDB" id="A0A0J9C4G2"/>
<dbReference type="InterPro" id="IPR002509">
    <property type="entry name" value="NODB_dom"/>
</dbReference>
<dbReference type="InterPro" id="IPR011330">
    <property type="entry name" value="Glyco_hydro/deAcase_b/a-brl"/>
</dbReference>
<dbReference type="CDD" id="cd10938">
    <property type="entry name" value="CE4_HpPgdA_like"/>
    <property type="match status" value="1"/>
</dbReference>
<evidence type="ECO:0000259" key="1">
    <source>
        <dbReference type="PROSITE" id="PS51677"/>
    </source>
</evidence>
<protein>
    <recommendedName>
        <fullName evidence="1">NodB homology domain-containing protein</fullName>
    </recommendedName>
</protein>
<dbReference type="GeneID" id="93162031"/>
<dbReference type="InterPro" id="IPR037950">
    <property type="entry name" value="PgdA-like"/>
</dbReference>
<dbReference type="GO" id="GO:0016810">
    <property type="term" value="F:hydrolase activity, acting on carbon-nitrogen (but not peptide) bonds"/>
    <property type="evidence" value="ECO:0007669"/>
    <property type="project" value="InterPro"/>
</dbReference>
<dbReference type="GO" id="GO:0005975">
    <property type="term" value="P:carbohydrate metabolic process"/>
    <property type="evidence" value="ECO:0007669"/>
    <property type="project" value="InterPro"/>
</dbReference>
<name>A0A0J9C4G2_9FIRM</name>
<organism evidence="2 3">
    <name type="scientific">[Clostridium] citroniae WAL-19142</name>
    <dbReference type="NCBI Taxonomy" id="742734"/>
    <lineage>
        <taxon>Bacteria</taxon>
        <taxon>Bacillati</taxon>
        <taxon>Bacillota</taxon>
        <taxon>Clostridia</taxon>
        <taxon>Lachnospirales</taxon>
        <taxon>Lachnospiraceae</taxon>
        <taxon>Enterocloster</taxon>
    </lineage>
</organism>
<feature type="domain" description="NodB homology" evidence="1">
    <location>
        <begin position="40"/>
        <end position="274"/>
    </location>
</feature>
<dbReference type="PANTHER" id="PTHR47561">
    <property type="entry name" value="POLYSACCHARIDE DEACETYLASE FAMILY PROTEIN (AFU_ORTHOLOGUE AFUA_6G05030)"/>
    <property type="match status" value="1"/>
</dbReference>